<reference evidence="1 2" key="1">
    <citation type="submission" date="2019-06" db="EMBL/GenBank/DDBJ databases">
        <title>Sorghum-associated microbial communities from plants grown in Nebraska, USA.</title>
        <authorList>
            <person name="Schachtman D."/>
        </authorList>
    </citation>
    <scope>NUCLEOTIDE SEQUENCE [LARGE SCALE GENOMIC DNA]</scope>
    <source>
        <strain evidence="1 2">1209</strain>
    </source>
</reference>
<dbReference type="EMBL" id="VIWO01000003">
    <property type="protein sequence ID" value="TWF41643.1"/>
    <property type="molecule type" value="Genomic_DNA"/>
</dbReference>
<evidence type="ECO:0000313" key="1">
    <source>
        <dbReference type="EMBL" id="TWF41643.1"/>
    </source>
</evidence>
<proteinExistence type="predicted"/>
<dbReference type="AlphaFoldDB" id="A0A561PU48"/>
<dbReference type="Proteomes" id="UP000320811">
    <property type="component" value="Unassembled WGS sequence"/>
</dbReference>
<accession>A0A561PU48</accession>
<protein>
    <submittedName>
        <fullName evidence="1">Uncharacterized protein</fullName>
    </submittedName>
</protein>
<name>A0A561PU48_9BACT</name>
<sequence length="195" mass="22388">MEYCSSIIKHREKTICLALFMCISTALSAQKKITGIYRTMNDYLNKQLSYTADNGQASKIKLYTLAPKSYVTVSAAGSTTHIYKKDIFAYQLTSGEIYRIEGNHSYQILNNNPKLLLYKRKKPTSPKEGPADQFKYYFSAPNGAMQALTTWNIKQAFANTHASLPDQVDALFKRDAELLHYDSFHRMYKLEWLLQ</sequence>
<keyword evidence="2" id="KW-1185">Reference proteome</keyword>
<gene>
    <name evidence="1" type="ORF">FHW36_103447</name>
</gene>
<evidence type="ECO:0000313" key="2">
    <source>
        <dbReference type="Proteomes" id="UP000320811"/>
    </source>
</evidence>
<organism evidence="1 2">
    <name type="scientific">Chitinophaga polysaccharea</name>
    <dbReference type="NCBI Taxonomy" id="1293035"/>
    <lineage>
        <taxon>Bacteria</taxon>
        <taxon>Pseudomonadati</taxon>
        <taxon>Bacteroidota</taxon>
        <taxon>Chitinophagia</taxon>
        <taxon>Chitinophagales</taxon>
        <taxon>Chitinophagaceae</taxon>
        <taxon>Chitinophaga</taxon>
    </lineage>
</organism>
<comment type="caution">
    <text evidence="1">The sequence shown here is derived from an EMBL/GenBank/DDBJ whole genome shotgun (WGS) entry which is preliminary data.</text>
</comment>